<accession>W1PB77</accession>
<evidence type="ECO:0000313" key="4">
    <source>
        <dbReference type="Proteomes" id="UP000017836"/>
    </source>
</evidence>
<feature type="domain" description="C2" evidence="2">
    <location>
        <begin position="1"/>
        <end position="112"/>
    </location>
</feature>
<dbReference type="OMA" id="ALHIEVY"/>
<gene>
    <name evidence="3" type="ORF">AMTR_s00077p00168270</name>
</gene>
<evidence type="ECO:0000259" key="2">
    <source>
        <dbReference type="PROSITE" id="PS50004"/>
    </source>
</evidence>
<dbReference type="InterPro" id="IPR035892">
    <property type="entry name" value="C2_domain_sf"/>
</dbReference>
<dbReference type="GO" id="GO:0006952">
    <property type="term" value="P:defense response"/>
    <property type="evidence" value="ECO:0007669"/>
    <property type="project" value="InterPro"/>
</dbReference>
<dbReference type="eggNOG" id="ENOG502R3QF">
    <property type="taxonomic scope" value="Eukaryota"/>
</dbReference>
<dbReference type="InterPro" id="IPR044750">
    <property type="entry name" value="C2_SRC2/BAP"/>
</dbReference>
<dbReference type="EMBL" id="KI394293">
    <property type="protein sequence ID" value="ERN04275.1"/>
    <property type="molecule type" value="Genomic_DNA"/>
</dbReference>
<proteinExistence type="predicted"/>
<dbReference type="Proteomes" id="UP000017836">
    <property type="component" value="Unassembled WGS sequence"/>
</dbReference>
<reference evidence="4" key="1">
    <citation type="journal article" date="2013" name="Science">
        <title>The Amborella genome and the evolution of flowering plants.</title>
        <authorList>
            <consortium name="Amborella Genome Project"/>
        </authorList>
    </citation>
    <scope>NUCLEOTIDE SEQUENCE [LARGE SCALE GENOMIC DNA]</scope>
</reference>
<evidence type="ECO:0000313" key="3">
    <source>
        <dbReference type="EMBL" id="ERN04275.1"/>
    </source>
</evidence>
<dbReference type="PANTHER" id="PTHR32246">
    <property type="entry name" value="INGRESSION PROTEIN FIC1"/>
    <property type="match status" value="1"/>
</dbReference>
<dbReference type="PROSITE" id="PS50004">
    <property type="entry name" value="C2"/>
    <property type="match status" value="1"/>
</dbReference>
<name>W1PB77_AMBTC</name>
<dbReference type="HOGENOM" id="CLU_070921_0_0_1"/>
<dbReference type="Gene3D" id="2.60.40.150">
    <property type="entry name" value="C2 domain"/>
    <property type="match status" value="1"/>
</dbReference>
<keyword evidence="4" id="KW-1185">Reference proteome</keyword>
<dbReference type="Gramene" id="ERN04275">
    <property type="protein sequence ID" value="ERN04275"/>
    <property type="gene ID" value="AMTR_s00077p00168270"/>
</dbReference>
<feature type="region of interest" description="Disordered" evidence="1">
    <location>
        <begin position="174"/>
        <end position="199"/>
    </location>
</feature>
<organism evidence="3 4">
    <name type="scientific">Amborella trichopoda</name>
    <dbReference type="NCBI Taxonomy" id="13333"/>
    <lineage>
        <taxon>Eukaryota</taxon>
        <taxon>Viridiplantae</taxon>
        <taxon>Streptophyta</taxon>
        <taxon>Embryophyta</taxon>
        <taxon>Tracheophyta</taxon>
        <taxon>Spermatophyta</taxon>
        <taxon>Magnoliopsida</taxon>
        <taxon>Amborellales</taxon>
        <taxon>Amborellaceae</taxon>
        <taxon>Amborella</taxon>
    </lineage>
</organism>
<dbReference type="InterPro" id="IPR000008">
    <property type="entry name" value="C2_dom"/>
</dbReference>
<evidence type="ECO:0000256" key="1">
    <source>
        <dbReference type="SAM" id="MobiDB-lite"/>
    </source>
</evidence>
<protein>
    <recommendedName>
        <fullName evidence="2">C2 domain-containing protein</fullName>
    </recommendedName>
</protein>
<sequence length="290" mass="32026">MTKFWLEITLISARGLRRVVPLFKLQSFAVGWIHSDRKYITKIDGIGDTHPVWNTKFTALIDSSESDPNALMLNVEVYTRDPFFLTEKLHGSASVPLKEFFAKYLAKINEDHENIGFEVFEVGSFQLRKRGSDKPKGFIDVSIRISDEKDQGFGDRGEDEPMAAYPAPVNQPINYPPSNFPYNPPPNLPQSFTNPRPPPPNLGYFPNSNGLPPRPPPPNLEYYPNPNGLPENYIPLPSHTQGGLRPGFGMGIGAGALAGGVISSNDLLPDMNFPTNLHGGSLTISGNSFF</sequence>
<dbReference type="SUPFAM" id="SSF49562">
    <property type="entry name" value="C2 domain (Calcium/lipid-binding domain, CaLB)"/>
    <property type="match status" value="1"/>
</dbReference>
<dbReference type="AlphaFoldDB" id="W1PB77"/>
<dbReference type="Pfam" id="PF00168">
    <property type="entry name" value="C2"/>
    <property type="match status" value="1"/>
</dbReference>
<dbReference type="CDD" id="cd04051">
    <property type="entry name" value="C2_SRC2_like"/>
    <property type="match status" value="1"/>
</dbReference>
<dbReference type="PANTHER" id="PTHR32246:SF15">
    <property type="entry name" value="CALCIUM-DEPENDENT LIPID-BINDING (CALB DOMAIN) FAMILY PROTEIN"/>
    <property type="match status" value="1"/>
</dbReference>
<feature type="compositionally biased region" description="Pro residues" evidence="1">
    <location>
        <begin position="174"/>
        <end position="188"/>
    </location>
</feature>